<dbReference type="GO" id="GO:0120009">
    <property type="term" value="P:intermembrane lipid transfer"/>
    <property type="evidence" value="ECO:0007669"/>
    <property type="project" value="UniProtKB-ARBA"/>
</dbReference>
<proteinExistence type="inferred from homology"/>
<evidence type="ECO:0000256" key="2">
    <source>
        <dbReference type="ARBA" id="ARBA00022448"/>
    </source>
</evidence>
<accession>A0A166V405</accession>
<dbReference type="EMBL" id="KV417486">
    <property type="protein sequence ID" value="KZP32327.1"/>
    <property type="molecule type" value="Genomic_DNA"/>
</dbReference>
<evidence type="ECO:0000313" key="7">
    <source>
        <dbReference type="EMBL" id="KZP32327.1"/>
    </source>
</evidence>
<evidence type="ECO:0000256" key="5">
    <source>
        <dbReference type="SAM" id="MobiDB-lite"/>
    </source>
</evidence>
<keyword evidence="4" id="KW-0446">Lipid-binding</keyword>
<dbReference type="GO" id="GO:0032541">
    <property type="term" value="C:cortical endoplasmic reticulum"/>
    <property type="evidence" value="ECO:0007669"/>
    <property type="project" value="TreeGrafter"/>
</dbReference>
<dbReference type="Gene3D" id="2.30.29.30">
    <property type="entry name" value="Pleckstrin-homology domain (PH domain)/Phosphotyrosine-binding domain (PTB)"/>
    <property type="match status" value="1"/>
</dbReference>
<evidence type="ECO:0000256" key="3">
    <source>
        <dbReference type="ARBA" id="ARBA00023055"/>
    </source>
</evidence>
<dbReference type="CDD" id="cd13289">
    <property type="entry name" value="PH_Osh3p_yeast"/>
    <property type="match status" value="1"/>
</dbReference>
<dbReference type="InterPro" id="IPR011993">
    <property type="entry name" value="PH-like_dom_sf"/>
</dbReference>
<evidence type="ECO:0000256" key="1">
    <source>
        <dbReference type="ARBA" id="ARBA00008842"/>
    </source>
</evidence>
<feature type="compositionally biased region" description="Polar residues" evidence="5">
    <location>
        <begin position="270"/>
        <end position="280"/>
    </location>
</feature>
<feature type="compositionally biased region" description="Basic and acidic residues" evidence="5">
    <location>
        <begin position="178"/>
        <end position="190"/>
    </location>
</feature>
<keyword evidence="2" id="KW-0813">Transport</keyword>
<sequence>MMASAGPMDSPEPIKRHSKGASQSTVTSIIICEGWLLKKRRKKMQGFARRYFTLYQTGLLSYSFDRGKPTRDHLSVPHAAVSTYPGRKDVHIDSQSATFHLRCLTVDDFNKWMTAFRTFITTDSRRSSVGYSTPRVSHLSKSAAVVEEMGATIAELDTAIACSWEFGDANRQRGSASKKGEKEKHKDKGRGLFKRSSSHHSEPNEAPTEVSPHQRVQVALERLKTQHATIVNSLQTMTHSTDHSRAPSVQNSLSATAEEPEEYQDGYSLGTDNDQGTTRFATPYSRKSTRASISTTFSDGTQEWYDAGDGGEEFELDLSDEPEPTPSVEKSEGQGGLGSNTDTGSRSSLGGSSGSSKEDLTRVQIEEIDPAQKALQIVRRTELPSGPVGDEGSLFAVLKKSVGKDLSSVALPVSFNEPITLLQNAAEQLEYYDLLSKAAETQDPVERMSYIAAFAVSGYAHTRHRSGRKSFTPMLAETFEDVRTKFIAEKVQHNPFVMAYHAEGEGWELYATNSGKTKFWGKSLEVIPLGATHLKIDEDHFEWNKPSSFMRNLMVGTKYLEHNGRMTIENRTTGARSVLTFKESGYWGPSNQVEGTVLSSSGDVQTKLEGKWDEVMAQTLDSSNLRVLWRVTPYPRRCPEVYGFTNFGITLNEITPDIEGKLPPTDSRLRPDVRALEEGDTDEAEEQKQTIEDMQRDRRKRGKDRGPVWFKQVGEEWVYKGGYWEARAKDWEEMKVEPLW</sequence>
<dbReference type="PANTHER" id="PTHR10972:SF203">
    <property type="entry name" value="OXYSTEROL-BINDING PROTEIN HOMOLOG 3"/>
    <property type="match status" value="1"/>
</dbReference>
<dbReference type="Gene3D" id="2.40.160.120">
    <property type="match status" value="1"/>
</dbReference>
<dbReference type="GO" id="GO:0035621">
    <property type="term" value="P:ER to Golgi ceramide transport"/>
    <property type="evidence" value="ECO:0007669"/>
    <property type="project" value="TreeGrafter"/>
</dbReference>
<dbReference type="InterPro" id="IPR001849">
    <property type="entry name" value="PH_domain"/>
</dbReference>
<dbReference type="InterPro" id="IPR000648">
    <property type="entry name" value="Oxysterol-bd"/>
</dbReference>
<dbReference type="Pfam" id="PF01237">
    <property type="entry name" value="Oxysterol_BP"/>
    <property type="match status" value="1"/>
</dbReference>
<protein>
    <recommendedName>
        <fullName evidence="6">PH domain-containing protein</fullName>
    </recommendedName>
</protein>
<dbReference type="Pfam" id="PF15409">
    <property type="entry name" value="PH_8"/>
    <property type="match status" value="1"/>
</dbReference>
<dbReference type="InterPro" id="IPR041680">
    <property type="entry name" value="PH_8"/>
</dbReference>
<dbReference type="SUPFAM" id="SSF50729">
    <property type="entry name" value="PH domain-like"/>
    <property type="match status" value="1"/>
</dbReference>
<dbReference type="FunFam" id="2.40.160.120:FF:000001">
    <property type="entry name" value="Oxysterol-binding protein"/>
    <property type="match status" value="1"/>
</dbReference>
<keyword evidence="3" id="KW-0445">Lipid transport</keyword>
<evidence type="ECO:0000313" key="8">
    <source>
        <dbReference type="Proteomes" id="UP000076532"/>
    </source>
</evidence>
<dbReference type="SMART" id="SM00233">
    <property type="entry name" value="PH"/>
    <property type="match status" value="1"/>
</dbReference>
<reference evidence="7 8" key="1">
    <citation type="journal article" date="2016" name="Mol. Biol. Evol.">
        <title>Comparative Genomics of Early-Diverging Mushroom-Forming Fungi Provides Insights into the Origins of Lignocellulose Decay Capabilities.</title>
        <authorList>
            <person name="Nagy L.G."/>
            <person name="Riley R."/>
            <person name="Tritt A."/>
            <person name="Adam C."/>
            <person name="Daum C."/>
            <person name="Floudas D."/>
            <person name="Sun H."/>
            <person name="Yadav J.S."/>
            <person name="Pangilinan J."/>
            <person name="Larsson K.H."/>
            <person name="Matsuura K."/>
            <person name="Barry K."/>
            <person name="Labutti K."/>
            <person name="Kuo R."/>
            <person name="Ohm R.A."/>
            <person name="Bhattacharya S.S."/>
            <person name="Shirouzu T."/>
            <person name="Yoshinaga Y."/>
            <person name="Martin F.M."/>
            <person name="Grigoriev I.V."/>
            <person name="Hibbett D.S."/>
        </authorList>
    </citation>
    <scope>NUCLEOTIDE SEQUENCE [LARGE SCALE GENOMIC DNA]</scope>
    <source>
        <strain evidence="7 8">CBS 109695</strain>
    </source>
</reference>
<dbReference type="SUPFAM" id="SSF144000">
    <property type="entry name" value="Oxysterol-binding protein-like"/>
    <property type="match status" value="1"/>
</dbReference>
<dbReference type="STRING" id="436010.A0A166V405"/>
<feature type="region of interest" description="Disordered" evidence="5">
    <location>
        <begin position="656"/>
        <end position="705"/>
    </location>
</feature>
<dbReference type="Gene3D" id="3.30.70.3490">
    <property type="match status" value="1"/>
</dbReference>
<dbReference type="GO" id="GO:0034727">
    <property type="term" value="P:piecemeal microautophagy of the nucleus"/>
    <property type="evidence" value="ECO:0007669"/>
    <property type="project" value="TreeGrafter"/>
</dbReference>
<evidence type="ECO:0000259" key="6">
    <source>
        <dbReference type="PROSITE" id="PS50003"/>
    </source>
</evidence>
<keyword evidence="8" id="KW-1185">Reference proteome</keyword>
<dbReference type="GO" id="GO:0030011">
    <property type="term" value="P:maintenance of cell polarity"/>
    <property type="evidence" value="ECO:0007669"/>
    <property type="project" value="TreeGrafter"/>
</dbReference>
<feature type="region of interest" description="Disordered" evidence="5">
    <location>
        <begin position="236"/>
        <end position="361"/>
    </location>
</feature>
<feature type="region of interest" description="Disordered" evidence="5">
    <location>
        <begin position="170"/>
        <end position="215"/>
    </location>
</feature>
<gene>
    <name evidence="7" type="ORF">FIBSPDRAFT_812623</name>
</gene>
<dbReference type="PANTHER" id="PTHR10972">
    <property type="entry name" value="OXYSTEROL-BINDING PROTEIN-RELATED"/>
    <property type="match status" value="1"/>
</dbReference>
<evidence type="ECO:0000256" key="4">
    <source>
        <dbReference type="ARBA" id="ARBA00023121"/>
    </source>
</evidence>
<dbReference type="GO" id="GO:0006887">
    <property type="term" value="P:exocytosis"/>
    <property type="evidence" value="ECO:0007669"/>
    <property type="project" value="TreeGrafter"/>
</dbReference>
<dbReference type="PROSITE" id="PS50003">
    <property type="entry name" value="PH_DOMAIN"/>
    <property type="match status" value="1"/>
</dbReference>
<name>A0A166V405_9AGAM</name>
<dbReference type="GO" id="GO:0005829">
    <property type="term" value="C:cytosol"/>
    <property type="evidence" value="ECO:0007669"/>
    <property type="project" value="TreeGrafter"/>
</dbReference>
<feature type="compositionally biased region" description="Acidic residues" evidence="5">
    <location>
        <begin position="309"/>
        <end position="323"/>
    </location>
</feature>
<feature type="region of interest" description="Disordered" evidence="5">
    <location>
        <begin position="1"/>
        <end position="21"/>
    </location>
</feature>
<dbReference type="GO" id="GO:0006897">
    <property type="term" value="P:endocytosis"/>
    <property type="evidence" value="ECO:0007669"/>
    <property type="project" value="TreeGrafter"/>
</dbReference>
<feature type="domain" description="PH" evidence="6">
    <location>
        <begin position="29"/>
        <end position="121"/>
    </location>
</feature>
<dbReference type="GO" id="GO:0097038">
    <property type="term" value="C:perinuclear endoplasmic reticulum"/>
    <property type="evidence" value="ECO:0007669"/>
    <property type="project" value="TreeGrafter"/>
</dbReference>
<dbReference type="GO" id="GO:0005886">
    <property type="term" value="C:plasma membrane"/>
    <property type="evidence" value="ECO:0007669"/>
    <property type="project" value="TreeGrafter"/>
</dbReference>
<organism evidence="7 8">
    <name type="scientific">Athelia psychrophila</name>
    <dbReference type="NCBI Taxonomy" id="1759441"/>
    <lineage>
        <taxon>Eukaryota</taxon>
        <taxon>Fungi</taxon>
        <taxon>Dikarya</taxon>
        <taxon>Basidiomycota</taxon>
        <taxon>Agaricomycotina</taxon>
        <taxon>Agaricomycetes</taxon>
        <taxon>Agaricomycetidae</taxon>
        <taxon>Atheliales</taxon>
        <taxon>Atheliaceae</taxon>
        <taxon>Athelia</taxon>
    </lineage>
</organism>
<dbReference type="OrthoDB" id="416222at2759"/>
<comment type="similarity">
    <text evidence="1">Belongs to the OSBP family.</text>
</comment>
<dbReference type="Proteomes" id="UP000076532">
    <property type="component" value="Unassembled WGS sequence"/>
</dbReference>
<feature type="compositionally biased region" description="Basic and acidic residues" evidence="5">
    <location>
        <begin position="686"/>
        <end position="696"/>
    </location>
</feature>
<dbReference type="GO" id="GO:0032934">
    <property type="term" value="F:sterol binding"/>
    <property type="evidence" value="ECO:0007669"/>
    <property type="project" value="TreeGrafter"/>
</dbReference>
<feature type="compositionally biased region" description="Polar residues" evidence="5">
    <location>
        <begin position="290"/>
        <end position="301"/>
    </location>
</feature>
<dbReference type="AlphaFoldDB" id="A0A166V405"/>
<dbReference type="InterPro" id="IPR037239">
    <property type="entry name" value="OSBP_sf"/>
</dbReference>
<feature type="compositionally biased region" description="Basic and acidic residues" evidence="5">
    <location>
        <begin position="667"/>
        <end position="677"/>
    </location>
</feature>